<dbReference type="EMBL" id="JMQC01000009">
    <property type="protein sequence ID" value="KFM95719.1"/>
    <property type="molecule type" value="Genomic_DNA"/>
</dbReference>
<gene>
    <name evidence="2" type="ORF">D0U04_22500</name>
    <name evidence="1" type="ORF">DJ93_5533</name>
</gene>
<comment type="caution">
    <text evidence="1">The sequence shown here is derived from an EMBL/GenBank/DDBJ whole genome shotgun (WGS) entry which is preliminary data.</text>
</comment>
<dbReference type="PATRIC" id="fig|1405.8.peg.5710"/>
<proteinExistence type="predicted"/>
<sequence>MKRKKIKIPLVLVCIIVFFFTYSWFKNNPIGAKESIEFYISEKVNSKNMSELSEKEKIAIGKNLIVKELSVFEMNKKDDIKQLATELYTYEYRAIGEQTLIKNFQPGRIEDLRYKFNSDKVSKYENGFKYNVSVQVFGLDNKVNKKVEMIIDYELDIVKESDGFKMNYQKKNIMN</sequence>
<evidence type="ECO:0000313" key="3">
    <source>
        <dbReference type="Proteomes" id="UP000029389"/>
    </source>
</evidence>
<reference evidence="1 3" key="1">
    <citation type="submission" date="2014-04" db="EMBL/GenBank/DDBJ databases">
        <authorList>
            <person name="Bishop-Lilly K.A."/>
            <person name="Broomall S.M."/>
            <person name="Chain P.S."/>
            <person name="Chertkov O."/>
            <person name="Coyne S.R."/>
            <person name="Daligault H.E."/>
            <person name="Davenport K.W."/>
            <person name="Erkkila T."/>
            <person name="Frey K.G."/>
            <person name="Gibbons H.S."/>
            <person name="Gu W."/>
            <person name="Jaissle J."/>
            <person name="Johnson S.L."/>
            <person name="Koroleva G.I."/>
            <person name="Ladner J.T."/>
            <person name="Lo C.-C."/>
            <person name="Minogue T.D."/>
            <person name="Munk C."/>
            <person name="Palacios G.F."/>
            <person name="Redden C.L."/>
            <person name="Rosenzweig C.N."/>
            <person name="Scholz M.B."/>
            <person name="Teshima H."/>
            <person name="Xu Y."/>
        </authorList>
    </citation>
    <scope>NUCLEOTIDE SEQUENCE [LARGE SCALE GENOMIC DNA]</scope>
    <source>
        <strain evidence="1 3">BHP</strain>
    </source>
</reference>
<evidence type="ECO:0000313" key="2">
    <source>
        <dbReference type="EMBL" id="RFT64337.1"/>
    </source>
</evidence>
<protein>
    <recommendedName>
        <fullName evidence="5">Biotin transporter BioY</fullName>
    </recommendedName>
</protein>
<organism evidence="1 3">
    <name type="scientific">Bacillus clarus</name>
    <dbReference type="NCBI Taxonomy" id="2338372"/>
    <lineage>
        <taxon>Bacteria</taxon>
        <taxon>Bacillati</taxon>
        <taxon>Bacillota</taxon>
        <taxon>Bacilli</taxon>
        <taxon>Bacillales</taxon>
        <taxon>Bacillaceae</taxon>
        <taxon>Bacillus</taxon>
        <taxon>Bacillus cereus group</taxon>
    </lineage>
</organism>
<evidence type="ECO:0008006" key="5">
    <source>
        <dbReference type="Google" id="ProtNLM"/>
    </source>
</evidence>
<dbReference type="Proteomes" id="UP000264294">
    <property type="component" value="Unassembled WGS sequence"/>
</dbReference>
<accession>A0A090YB60</accession>
<dbReference type="RefSeq" id="WP_042984636.1">
    <property type="nucleotide sequence ID" value="NZ_JMQC01000009.1"/>
</dbReference>
<dbReference type="AlphaFoldDB" id="A0A090YB60"/>
<name>A0A090YB60_9BACI</name>
<dbReference type="Proteomes" id="UP000029389">
    <property type="component" value="Unassembled WGS sequence"/>
</dbReference>
<keyword evidence="4" id="KW-1185">Reference proteome</keyword>
<evidence type="ECO:0000313" key="4">
    <source>
        <dbReference type="Proteomes" id="UP000264294"/>
    </source>
</evidence>
<reference evidence="2 4" key="2">
    <citation type="submission" date="2018-08" db="EMBL/GenBank/DDBJ databases">
        <title>Bacillus clarus sp. nov. strain PS00077A.</title>
        <authorList>
            <person name="Mendez Acevedo M."/>
            <person name="Carroll L."/>
            <person name="Mukherjee M."/>
            <person name="Wiedmann M."/>
            <person name="Kovac J."/>
        </authorList>
    </citation>
    <scope>NUCLEOTIDE SEQUENCE [LARGE SCALE GENOMIC DNA]</scope>
    <source>
        <strain evidence="2 4">PS00077A</strain>
    </source>
</reference>
<dbReference type="EMBL" id="QVOD01000037">
    <property type="protein sequence ID" value="RFT64337.1"/>
    <property type="molecule type" value="Genomic_DNA"/>
</dbReference>
<evidence type="ECO:0000313" key="1">
    <source>
        <dbReference type="EMBL" id="KFM95719.1"/>
    </source>
</evidence>